<evidence type="ECO:0000313" key="1">
    <source>
        <dbReference type="EMBL" id="KAK2085130.1"/>
    </source>
</evidence>
<dbReference type="Proteomes" id="UP001266305">
    <property type="component" value="Unassembled WGS sequence"/>
</dbReference>
<sequence>MATGSPRPRSACPSSSEVRPRLLQALERSSGLCGQQGAAESRACGTAPVQTRKEGEVATIFHQWVVRTPPEAGLEGQPLLPLSRALISCHSQAEPPALAGGKGPPLRGHCDRCAASCSQGSDQVQPCPRVIRVLWALEEGGVDLWPVD</sequence>
<protein>
    <submittedName>
        <fullName evidence="1">Uncharacterized protein</fullName>
    </submittedName>
</protein>
<accession>A0ABQ9TK31</accession>
<gene>
    <name evidence="1" type="ORF">P7K49_036430</name>
</gene>
<keyword evidence="2" id="KW-1185">Reference proteome</keyword>
<name>A0ABQ9TK31_SAGOE</name>
<proteinExistence type="predicted"/>
<comment type="caution">
    <text evidence="1">The sequence shown here is derived from an EMBL/GenBank/DDBJ whole genome shotgun (WGS) entry which is preliminary data.</text>
</comment>
<organism evidence="1 2">
    <name type="scientific">Saguinus oedipus</name>
    <name type="common">Cotton-top tamarin</name>
    <name type="synonym">Oedipomidas oedipus</name>
    <dbReference type="NCBI Taxonomy" id="9490"/>
    <lineage>
        <taxon>Eukaryota</taxon>
        <taxon>Metazoa</taxon>
        <taxon>Chordata</taxon>
        <taxon>Craniata</taxon>
        <taxon>Vertebrata</taxon>
        <taxon>Euteleostomi</taxon>
        <taxon>Mammalia</taxon>
        <taxon>Eutheria</taxon>
        <taxon>Euarchontoglires</taxon>
        <taxon>Primates</taxon>
        <taxon>Haplorrhini</taxon>
        <taxon>Platyrrhini</taxon>
        <taxon>Cebidae</taxon>
        <taxon>Callitrichinae</taxon>
        <taxon>Saguinus</taxon>
    </lineage>
</organism>
<reference evidence="1 2" key="1">
    <citation type="submission" date="2023-05" db="EMBL/GenBank/DDBJ databases">
        <title>B98-5 Cell Line De Novo Hybrid Assembly: An Optical Mapping Approach.</title>
        <authorList>
            <person name="Kananen K."/>
            <person name="Auerbach J.A."/>
            <person name="Kautto E."/>
            <person name="Blachly J.S."/>
        </authorList>
    </citation>
    <scope>NUCLEOTIDE SEQUENCE [LARGE SCALE GENOMIC DNA]</scope>
    <source>
        <strain evidence="1">B95-8</strain>
        <tissue evidence="1">Cell line</tissue>
    </source>
</reference>
<dbReference type="EMBL" id="JASSZA010000021">
    <property type="protein sequence ID" value="KAK2085130.1"/>
    <property type="molecule type" value="Genomic_DNA"/>
</dbReference>
<evidence type="ECO:0000313" key="2">
    <source>
        <dbReference type="Proteomes" id="UP001266305"/>
    </source>
</evidence>